<keyword evidence="1" id="KW-0472">Membrane</keyword>
<accession>A0A0M0GQN5</accession>
<organism evidence="2 3">
    <name type="scientific">Rossellomorea marisflavi</name>
    <dbReference type="NCBI Taxonomy" id="189381"/>
    <lineage>
        <taxon>Bacteria</taxon>
        <taxon>Bacillati</taxon>
        <taxon>Bacillota</taxon>
        <taxon>Bacilli</taxon>
        <taxon>Bacillales</taxon>
        <taxon>Bacillaceae</taxon>
        <taxon>Rossellomorea</taxon>
    </lineage>
</organism>
<reference evidence="3" key="1">
    <citation type="submission" date="2015-07" db="EMBL/GenBank/DDBJ databases">
        <title>Fjat-14235 jcm11544.</title>
        <authorList>
            <person name="Liu B."/>
            <person name="Wang J."/>
            <person name="Zhu Y."/>
            <person name="Liu G."/>
            <person name="Chen Q."/>
            <person name="Chen Z."/>
            <person name="Lan J."/>
            <person name="Che J."/>
            <person name="Ge C."/>
            <person name="Shi H."/>
            <person name="Pan Z."/>
            <person name="Liu X."/>
        </authorList>
    </citation>
    <scope>NUCLEOTIDE SEQUENCE [LARGE SCALE GENOMIC DNA]</scope>
    <source>
        <strain evidence="3">JCM 11544</strain>
    </source>
</reference>
<keyword evidence="3" id="KW-1185">Reference proteome</keyword>
<feature type="transmembrane region" description="Helical" evidence="1">
    <location>
        <begin position="37"/>
        <end position="62"/>
    </location>
</feature>
<feature type="transmembrane region" description="Helical" evidence="1">
    <location>
        <begin position="6"/>
        <end position="25"/>
    </location>
</feature>
<feature type="transmembrane region" description="Helical" evidence="1">
    <location>
        <begin position="120"/>
        <end position="141"/>
    </location>
</feature>
<dbReference type="STRING" id="189381.GCA_900166615_03415"/>
<feature type="transmembrane region" description="Helical" evidence="1">
    <location>
        <begin position="68"/>
        <end position="87"/>
    </location>
</feature>
<dbReference type="PATRIC" id="fig|189381.12.peg.994"/>
<dbReference type="EMBL" id="LGUE01000001">
    <property type="protein sequence ID" value="KON91741.1"/>
    <property type="molecule type" value="Genomic_DNA"/>
</dbReference>
<keyword evidence="1" id="KW-0812">Transmembrane</keyword>
<dbReference type="AlphaFoldDB" id="A0A0M0GQN5"/>
<dbReference type="RefSeq" id="WP_053426930.1">
    <property type="nucleotide sequence ID" value="NZ_LGUE01000001.1"/>
</dbReference>
<evidence type="ECO:0000313" key="3">
    <source>
        <dbReference type="Proteomes" id="UP000037405"/>
    </source>
</evidence>
<evidence type="ECO:0000313" key="2">
    <source>
        <dbReference type="EMBL" id="KON91741.1"/>
    </source>
</evidence>
<name>A0A0M0GQN5_9BACI</name>
<proteinExistence type="predicted"/>
<feature type="transmembrane region" description="Helical" evidence="1">
    <location>
        <begin position="94"/>
        <end position="114"/>
    </location>
</feature>
<dbReference type="Proteomes" id="UP000037405">
    <property type="component" value="Unassembled WGS sequence"/>
</dbReference>
<comment type="caution">
    <text evidence="2">The sequence shown here is derived from an EMBL/GenBank/DDBJ whole genome shotgun (WGS) entry which is preliminary data.</text>
</comment>
<protein>
    <recommendedName>
        <fullName evidence="4">ECF transporter S component</fullName>
    </recommendedName>
</protein>
<gene>
    <name evidence="2" type="ORF">AF331_04385</name>
</gene>
<dbReference type="OrthoDB" id="2938894at2"/>
<evidence type="ECO:0008006" key="4">
    <source>
        <dbReference type="Google" id="ProtNLM"/>
    </source>
</evidence>
<sequence length="145" mass="15835">MNKHAIFIFFMLLAIPAGLMDIHLINIHLTLISLPPLLAASFLGTYRGVLVAIVAGMSLLAMNGPVPSSFTHIAFLLGAVWLFGGIFSKWRAEGAAVVFLCVYGLLCPLIMQSIESRPSFAMFCLSAILNLTIAHFVYGFFKRKS</sequence>
<evidence type="ECO:0000256" key="1">
    <source>
        <dbReference type="SAM" id="Phobius"/>
    </source>
</evidence>
<keyword evidence="1" id="KW-1133">Transmembrane helix</keyword>